<evidence type="ECO:0000313" key="1">
    <source>
        <dbReference type="EMBL" id="RPA92919.1"/>
    </source>
</evidence>
<organism evidence="1 2">
    <name type="scientific">Choiromyces venosus 120613-1</name>
    <dbReference type="NCBI Taxonomy" id="1336337"/>
    <lineage>
        <taxon>Eukaryota</taxon>
        <taxon>Fungi</taxon>
        <taxon>Dikarya</taxon>
        <taxon>Ascomycota</taxon>
        <taxon>Pezizomycotina</taxon>
        <taxon>Pezizomycetes</taxon>
        <taxon>Pezizales</taxon>
        <taxon>Tuberaceae</taxon>
        <taxon>Choiromyces</taxon>
    </lineage>
</organism>
<sequence>MTIIHPIDLLEMRSRMLLAILSRSWLYCLDKGSGNAPWNDTAGAKKPKGR</sequence>
<accession>A0A3N4J3P5</accession>
<evidence type="ECO:0000313" key="2">
    <source>
        <dbReference type="Proteomes" id="UP000276215"/>
    </source>
</evidence>
<dbReference type="AlphaFoldDB" id="A0A3N4J3P5"/>
<keyword evidence="2" id="KW-1185">Reference proteome</keyword>
<proteinExistence type="predicted"/>
<gene>
    <name evidence="1" type="ORF">L873DRAFT_1816902</name>
</gene>
<name>A0A3N4J3P5_9PEZI</name>
<dbReference type="EMBL" id="ML120463">
    <property type="protein sequence ID" value="RPA92919.1"/>
    <property type="molecule type" value="Genomic_DNA"/>
</dbReference>
<protein>
    <submittedName>
        <fullName evidence="1">Uncharacterized protein</fullName>
    </submittedName>
</protein>
<reference evidence="1 2" key="1">
    <citation type="journal article" date="2018" name="Nat. Ecol. Evol.">
        <title>Pezizomycetes genomes reveal the molecular basis of ectomycorrhizal truffle lifestyle.</title>
        <authorList>
            <person name="Murat C."/>
            <person name="Payen T."/>
            <person name="Noel B."/>
            <person name="Kuo A."/>
            <person name="Morin E."/>
            <person name="Chen J."/>
            <person name="Kohler A."/>
            <person name="Krizsan K."/>
            <person name="Balestrini R."/>
            <person name="Da Silva C."/>
            <person name="Montanini B."/>
            <person name="Hainaut M."/>
            <person name="Levati E."/>
            <person name="Barry K.W."/>
            <person name="Belfiori B."/>
            <person name="Cichocki N."/>
            <person name="Clum A."/>
            <person name="Dockter R.B."/>
            <person name="Fauchery L."/>
            <person name="Guy J."/>
            <person name="Iotti M."/>
            <person name="Le Tacon F."/>
            <person name="Lindquist E.A."/>
            <person name="Lipzen A."/>
            <person name="Malagnac F."/>
            <person name="Mello A."/>
            <person name="Molinier V."/>
            <person name="Miyauchi S."/>
            <person name="Poulain J."/>
            <person name="Riccioni C."/>
            <person name="Rubini A."/>
            <person name="Sitrit Y."/>
            <person name="Splivallo R."/>
            <person name="Traeger S."/>
            <person name="Wang M."/>
            <person name="Zifcakova L."/>
            <person name="Wipf D."/>
            <person name="Zambonelli A."/>
            <person name="Paolocci F."/>
            <person name="Nowrousian M."/>
            <person name="Ottonello S."/>
            <person name="Baldrian P."/>
            <person name="Spatafora J.W."/>
            <person name="Henrissat B."/>
            <person name="Nagy L.G."/>
            <person name="Aury J.M."/>
            <person name="Wincker P."/>
            <person name="Grigoriev I.V."/>
            <person name="Bonfante P."/>
            <person name="Martin F.M."/>
        </authorList>
    </citation>
    <scope>NUCLEOTIDE SEQUENCE [LARGE SCALE GENOMIC DNA]</scope>
    <source>
        <strain evidence="1 2">120613-1</strain>
    </source>
</reference>
<dbReference type="Proteomes" id="UP000276215">
    <property type="component" value="Unassembled WGS sequence"/>
</dbReference>